<evidence type="ECO:0000256" key="8">
    <source>
        <dbReference type="ARBA" id="ARBA00023098"/>
    </source>
</evidence>
<evidence type="ECO:0000256" key="4">
    <source>
        <dbReference type="ARBA" id="ARBA00022640"/>
    </source>
</evidence>
<evidence type="ECO:0000256" key="3">
    <source>
        <dbReference type="ARBA" id="ARBA00022528"/>
    </source>
</evidence>
<dbReference type="SUPFAM" id="SSF53474">
    <property type="entry name" value="alpha/beta-Hydrolases"/>
    <property type="match status" value="1"/>
</dbReference>
<feature type="region of interest" description="Disordered" evidence="9">
    <location>
        <begin position="522"/>
        <end position="554"/>
    </location>
</feature>
<dbReference type="PANTHER" id="PTHR31403">
    <property type="entry name" value="PHOSPHOLIPASE A1-IBETA2, CHLOROPLASTIC"/>
    <property type="match status" value="1"/>
</dbReference>
<keyword evidence="6" id="KW-0809">Transit peptide</keyword>
<organism evidence="11">
    <name type="scientific">Picea sitchensis</name>
    <name type="common">Sitka spruce</name>
    <name type="synonym">Pinus sitchensis</name>
    <dbReference type="NCBI Taxonomy" id="3332"/>
    <lineage>
        <taxon>Eukaryota</taxon>
        <taxon>Viridiplantae</taxon>
        <taxon>Streptophyta</taxon>
        <taxon>Embryophyta</taxon>
        <taxon>Tracheophyta</taxon>
        <taxon>Spermatophyta</taxon>
        <taxon>Pinopsida</taxon>
        <taxon>Pinidae</taxon>
        <taxon>Conifers I</taxon>
        <taxon>Pinales</taxon>
        <taxon>Pinaceae</taxon>
        <taxon>Picea</taxon>
    </lineage>
</organism>
<name>B8LKE3_PICSI</name>
<keyword evidence="5" id="KW-0378">Hydrolase</keyword>
<keyword evidence="7" id="KW-0442">Lipid degradation</keyword>
<keyword evidence="3" id="KW-0150">Chloroplast</keyword>
<evidence type="ECO:0000259" key="10">
    <source>
        <dbReference type="Pfam" id="PF01764"/>
    </source>
</evidence>
<dbReference type="AlphaFoldDB" id="B8LKE3"/>
<dbReference type="CDD" id="cd00519">
    <property type="entry name" value="Lipase_3"/>
    <property type="match status" value="1"/>
</dbReference>
<dbReference type="GO" id="GO:0009507">
    <property type="term" value="C:chloroplast"/>
    <property type="evidence" value="ECO:0007669"/>
    <property type="project" value="UniProtKB-SubCell"/>
</dbReference>
<dbReference type="EMBL" id="EF676206">
    <property type="protein sequence ID" value="ABR16123.1"/>
    <property type="molecule type" value="mRNA"/>
</dbReference>
<evidence type="ECO:0000256" key="7">
    <source>
        <dbReference type="ARBA" id="ARBA00022963"/>
    </source>
</evidence>
<dbReference type="InterPro" id="IPR002921">
    <property type="entry name" value="Fungal_lipase-type"/>
</dbReference>
<evidence type="ECO:0000256" key="9">
    <source>
        <dbReference type="SAM" id="MobiDB-lite"/>
    </source>
</evidence>
<evidence type="ECO:0000256" key="2">
    <source>
        <dbReference type="ARBA" id="ARBA00010701"/>
    </source>
</evidence>
<dbReference type="GO" id="GO:0016042">
    <property type="term" value="P:lipid catabolic process"/>
    <property type="evidence" value="ECO:0007669"/>
    <property type="project" value="UniProtKB-KW"/>
</dbReference>
<evidence type="ECO:0000256" key="6">
    <source>
        <dbReference type="ARBA" id="ARBA00022946"/>
    </source>
</evidence>
<evidence type="ECO:0000313" key="11">
    <source>
        <dbReference type="EMBL" id="ABR16123.1"/>
    </source>
</evidence>
<dbReference type="Pfam" id="PF01764">
    <property type="entry name" value="Lipase_3"/>
    <property type="match status" value="1"/>
</dbReference>
<accession>B8LKE3</accession>
<protein>
    <recommendedName>
        <fullName evidence="10">Fungal lipase-type domain-containing protein</fullName>
    </recommendedName>
</protein>
<dbReference type="FunFam" id="3.40.50.1820:FF:000065">
    <property type="entry name" value="Phospholipase A1-II 3"/>
    <property type="match status" value="1"/>
</dbReference>
<feature type="compositionally biased region" description="Polar residues" evidence="9">
    <location>
        <begin position="544"/>
        <end position="554"/>
    </location>
</feature>
<dbReference type="PANTHER" id="PTHR31403:SF51">
    <property type="entry name" value="PHOSPHOLIPASE A1-IGAMMA2, CHLOROPLASTIC"/>
    <property type="match status" value="1"/>
</dbReference>
<comment type="similarity">
    <text evidence="2">Belongs to the AB hydrolase superfamily. Lipase family.</text>
</comment>
<proteinExistence type="evidence at transcript level"/>
<feature type="compositionally biased region" description="Basic and acidic residues" evidence="9">
    <location>
        <begin position="522"/>
        <end position="536"/>
    </location>
</feature>
<reference evidence="11" key="1">
    <citation type="submission" date="2007-06" db="EMBL/GenBank/DDBJ databases">
        <title>Full length cDNA sequences from Sitka Spruce (Picea sitchensis).</title>
        <authorList>
            <person name="Ralph S.G."/>
            <person name="Chun H.E."/>
            <person name="Liao N."/>
            <person name="Ali J."/>
            <person name="Reid K."/>
            <person name="Kolosova N."/>
            <person name="Cooper N."/>
            <person name="Cullis C."/>
            <person name="Jancsik S."/>
            <person name="Moore R."/>
            <person name="Mayo M."/>
            <person name="Wagner S."/>
            <person name="Holt R.A."/>
            <person name="Jones S.J.M."/>
            <person name="Marra M.A."/>
            <person name="Ritland C.E."/>
            <person name="Ritland K."/>
            <person name="Bohlmann J."/>
        </authorList>
    </citation>
    <scope>NUCLEOTIDE SEQUENCE</scope>
    <source>
        <tissue evidence="11">Green portion of the leader tissue</tissue>
    </source>
</reference>
<sequence>MNSTTMLRSSVPSASATSVSQLSNFGHALPASAVSSYMRRLVISQDRQWINWNRKPHNGPSLMKAMKERALPVRNSAAQTEFLSNTLDALDVQESTEPKISEASKPERNLEDIWREIQGANNWEGLLDPMDGILRKEIIRYGEFAQACYDGFDFDPFSKYCGSCKYHRRELFQGVGMSDYGYEVTKYLYATSNINLTGLFQKPRVQKMWSTHANWMGFIAVATDEEEIKRLGRRDIVIAWRGTVTYLEWIADLMDYLRPAELNYVHPHPDVKIESGFLSLYTARERDCRFCKSSARDQVLSELRRLLQKYKGEQLSITITGHSLGSALAMLSAYDIAELGLNQSESDDRAESIPITVFSFAGPRVGNAAFKDRCEELGLKFLRVVNVHDIVPKVPGILFNETFKMMKQWIDKLPWSYCHVGVKLVLDHTQSPFLKPTNDSSCFHNLEAHLHLLDGYHGRGQRFCLTSRRDPALVNKSCDFLKEHHLVPPFWRQDANKGLIQNSEGRWVQPERIRIIEESHMDPDHHETVSHSENQVRPDVAINGHSQPSVLQQL</sequence>
<feature type="domain" description="Fungal lipase-type" evidence="10">
    <location>
        <begin position="237"/>
        <end position="397"/>
    </location>
</feature>
<evidence type="ECO:0000256" key="5">
    <source>
        <dbReference type="ARBA" id="ARBA00022801"/>
    </source>
</evidence>
<dbReference type="InterPro" id="IPR029058">
    <property type="entry name" value="AB_hydrolase_fold"/>
</dbReference>
<keyword evidence="4" id="KW-0934">Plastid</keyword>
<dbReference type="GO" id="GO:0008970">
    <property type="term" value="F:phospholipase A1 activity"/>
    <property type="evidence" value="ECO:0007669"/>
    <property type="project" value="UniProtKB-ARBA"/>
</dbReference>
<evidence type="ECO:0000256" key="1">
    <source>
        <dbReference type="ARBA" id="ARBA00004229"/>
    </source>
</evidence>
<keyword evidence="8" id="KW-0443">Lipid metabolism</keyword>
<dbReference type="Gene3D" id="3.40.50.1820">
    <property type="entry name" value="alpha/beta hydrolase"/>
    <property type="match status" value="1"/>
</dbReference>
<comment type="subcellular location">
    <subcellularLocation>
        <location evidence="1">Plastid</location>
        <location evidence="1">Chloroplast</location>
    </subcellularLocation>
</comment>